<gene>
    <name evidence="8" type="ORF">GCM10025876_12870</name>
</gene>
<evidence type="ECO:0000256" key="5">
    <source>
        <dbReference type="RuleBase" id="RU365090"/>
    </source>
</evidence>
<dbReference type="SUPFAM" id="SSF63882">
    <property type="entry name" value="MoeA N-terminal region -like"/>
    <property type="match status" value="1"/>
</dbReference>
<proteinExistence type="inferred from homology"/>
<comment type="similarity">
    <text evidence="2 5">Belongs to the MoeA family.</text>
</comment>
<comment type="caution">
    <text evidence="8">The sequence shown here is derived from an EMBL/GenBank/DDBJ whole genome shotgun (WGS) entry which is preliminary data.</text>
</comment>
<evidence type="ECO:0000313" key="8">
    <source>
        <dbReference type="EMBL" id="GMA35083.1"/>
    </source>
</evidence>
<comment type="cofactor">
    <cofactor evidence="5">
        <name>Mg(2+)</name>
        <dbReference type="ChEBI" id="CHEBI:18420"/>
    </cofactor>
</comment>
<dbReference type="SUPFAM" id="SSF53218">
    <property type="entry name" value="Molybdenum cofactor biosynthesis proteins"/>
    <property type="match status" value="1"/>
</dbReference>
<keyword evidence="5" id="KW-0501">Molybdenum cofactor biosynthesis</keyword>
<keyword evidence="5" id="KW-0808">Transferase</keyword>
<feature type="domain" description="MoeA N-terminal and linker" evidence="7">
    <location>
        <begin position="8"/>
        <end position="171"/>
    </location>
</feature>
<dbReference type="InterPro" id="IPR038987">
    <property type="entry name" value="MoeA-like"/>
</dbReference>
<dbReference type="Gene3D" id="2.170.190.11">
    <property type="entry name" value="Molybdopterin biosynthesis moea protein, domain 3"/>
    <property type="match status" value="1"/>
</dbReference>
<evidence type="ECO:0000256" key="4">
    <source>
        <dbReference type="ARBA" id="ARBA00047317"/>
    </source>
</evidence>
<keyword evidence="3 5" id="KW-0500">Molybdenum</keyword>
<evidence type="ECO:0000256" key="2">
    <source>
        <dbReference type="ARBA" id="ARBA00010763"/>
    </source>
</evidence>
<dbReference type="InterPro" id="IPR036135">
    <property type="entry name" value="MoeA_linker/N_sf"/>
</dbReference>
<evidence type="ECO:0000313" key="9">
    <source>
        <dbReference type="Proteomes" id="UP001157125"/>
    </source>
</evidence>
<feature type="domain" description="MoaB/Mog" evidence="6">
    <location>
        <begin position="185"/>
        <end position="241"/>
    </location>
</feature>
<reference evidence="9" key="1">
    <citation type="journal article" date="2019" name="Int. J. Syst. Evol. Microbiol.">
        <title>The Global Catalogue of Microorganisms (GCM) 10K type strain sequencing project: providing services to taxonomists for standard genome sequencing and annotation.</title>
        <authorList>
            <consortium name="The Broad Institute Genomics Platform"/>
            <consortium name="The Broad Institute Genome Sequencing Center for Infectious Disease"/>
            <person name="Wu L."/>
            <person name="Ma J."/>
        </authorList>
    </citation>
    <scope>NUCLEOTIDE SEQUENCE [LARGE SCALE GENOMIC DNA]</scope>
    <source>
        <strain evidence="9">NBRC 112299</strain>
    </source>
</reference>
<dbReference type="EMBL" id="BSUN01000001">
    <property type="protein sequence ID" value="GMA35083.1"/>
    <property type="molecule type" value="Genomic_DNA"/>
</dbReference>
<dbReference type="Pfam" id="PF03453">
    <property type="entry name" value="MoeA_N"/>
    <property type="match status" value="1"/>
</dbReference>
<dbReference type="Gene3D" id="3.90.105.10">
    <property type="entry name" value="Molybdopterin biosynthesis moea protein, domain 2"/>
    <property type="match status" value="1"/>
</dbReference>
<dbReference type="Proteomes" id="UP001157125">
    <property type="component" value="Unassembled WGS sequence"/>
</dbReference>
<comment type="catalytic activity">
    <reaction evidence="4">
        <text>adenylyl-molybdopterin + molybdate = Mo-molybdopterin + AMP + H(+)</text>
        <dbReference type="Rhea" id="RHEA:35047"/>
        <dbReference type="ChEBI" id="CHEBI:15378"/>
        <dbReference type="ChEBI" id="CHEBI:36264"/>
        <dbReference type="ChEBI" id="CHEBI:62727"/>
        <dbReference type="ChEBI" id="CHEBI:71302"/>
        <dbReference type="ChEBI" id="CHEBI:456215"/>
        <dbReference type="EC" id="2.10.1.1"/>
    </reaction>
</comment>
<sequence>MARMTTRSLADHHAAVSQALIPNPAMDVLIADAVGGTLAEDIVAREPVPAFAVAQFDGYAVLAADVSGARGDAPAVLPVSYDIDFATRSPRTHIPSTAARIPSGAPLPRGADAVVALAATDGGVARVAVGVPVAPGQGVLPVGADVAAGTVLATAGTRLGPRQVAAAAALGMPRLRVHPVPRVVVLAVGDEIIDPGARHRGAEVSDANSHLLAGLIRRAGAQAFRVGPVPDEPRALRAAIEDQPGPRRCAHHHGRTFRRAARHGCDGPGSAWATSRWWIWTWRRAAGRGWAASSSVTGCCPWWRCPATRAPPPSGSRPAFVPH</sequence>
<protein>
    <recommendedName>
        <fullName evidence="5">Molybdopterin molybdenumtransferase</fullName>
        <ecNumber evidence="5">2.10.1.1</ecNumber>
    </recommendedName>
</protein>
<dbReference type="PANTHER" id="PTHR10192:SF5">
    <property type="entry name" value="GEPHYRIN"/>
    <property type="match status" value="1"/>
</dbReference>
<keyword evidence="9" id="KW-1185">Reference proteome</keyword>
<keyword evidence="5" id="KW-0460">Magnesium</keyword>
<name>A0ABQ6IDB0_9MICO</name>
<dbReference type="Pfam" id="PF00994">
    <property type="entry name" value="MoCF_biosynth"/>
    <property type="match status" value="1"/>
</dbReference>
<dbReference type="InterPro" id="IPR005110">
    <property type="entry name" value="MoeA_linker/N"/>
</dbReference>
<dbReference type="InterPro" id="IPR036425">
    <property type="entry name" value="MoaB/Mog-like_dom_sf"/>
</dbReference>
<organism evidence="8 9">
    <name type="scientific">Demequina litorisediminis</name>
    <dbReference type="NCBI Taxonomy" id="1849022"/>
    <lineage>
        <taxon>Bacteria</taxon>
        <taxon>Bacillati</taxon>
        <taxon>Actinomycetota</taxon>
        <taxon>Actinomycetes</taxon>
        <taxon>Micrococcales</taxon>
        <taxon>Demequinaceae</taxon>
        <taxon>Demequina</taxon>
    </lineage>
</organism>
<dbReference type="EC" id="2.10.1.1" evidence="5"/>
<dbReference type="InterPro" id="IPR001453">
    <property type="entry name" value="MoaB/Mog_dom"/>
</dbReference>
<comment type="pathway">
    <text evidence="5">Cofactor biosynthesis; molybdopterin biosynthesis.</text>
</comment>
<accession>A0ABQ6IDB0</accession>
<evidence type="ECO:0000259" key="6">
    <source>
        <dbReference type="Pfam" id="PF00994"/>
    </source>
</evidence>
<dbReference type="PANTHER" id="PTHR10192">
    <property type="entry name" value="MOLYBDOPTERIN BIOSYNTHESIS PROTEIN"/>
    <property type="match status" value="1"/>
</dbReference>
<comment type="function">
    <text evidence="1 5">Catalyzes the insertion of molybdate into adenylated molybdopterin with the concomitant release of AMP.</text>
</comment>
<evidence type="ECO:0000259" key="7">
    <source>
        <dbReference type="Pfam" id="PF03453"/>
    </source>
</evidence>
<evidence type="ECO:0000256" key="3">
    <source>
        <dbReference type="ARBA" id="ARBA00022505"/>
    </source>
</evidence>
<dbReference type="Gene3D" id="3.40.980.10">
    <property type="entry name" value="MoaB/Mog-like domain"/>
    <property type="match status" value="1"/>
</dbReference>
<evidence type="ECO:0000256" key="1">
    <source>
        <dbReference type="ARBA" id="ARBA00002901"/>
    </source>
</evidence>
<keyword evidence="5" id="KW-0479">Metal-binding</keyword>